<sequence>MLNSTKERMATLANDPNHLRRLMVLWPENHMIHQLAKAHLEALEKLMPFTPARGPKIPAMAPSVVLSVRETTDD</sequence>
<dbReference type="Proteomes" id="UP000285648">
    <property type="component" value="Unassembled WGS sequence"/>
</dbReference>
<dbReference type="RefSeq" id="WP_121573438.1">
    <property type="nucleotide sequence ID" value="NZ_MJLZ01000003.1"/>
</dbReference>
<proteinExistence type="predicted"/>
<comment type="caution">
    <text evidence="1">The sequence shown here is derived from an EMBL/GenBank/DDBJ whole genome shotgun (WGS) entry which is preliminary data.</text>
</comment>
<organism evidence="1 2">
    <name type="scientific">Brenneria alni</name>
    <dbReference type="NCBI Taxonomy" id="71656"/>
    <lineage>
        <taxon>Bacteria</taxon>
        <taxon>Pseudomonadati</taxon>
        <taxon>Pseudomonadota</taxon>
        <taxon>Gammaproteobacteria</taxon>
        <taxon>Enterobacterales</taxon>
        <taxon>Pectobacteriaceae</taxon>
        <taxon>Brenneria</taxon>
    </lineage>
</organism>
<gene>
    <name evidence="1" type="ORF">BIY29_02340</name>
</gene>
<protein>
    <submittedName>
        <fullName evidence="1">Uncharacterized protein</fullName>
    </submittedName>
</protein>
<accession>A0A421DSU1</accession>
<evidence type="ECO:0000313" key="2">
    <source>
        <dbReference type="Proteomes" id="UP000285648"/>
    </source>
</evidence>
<reference evidence="1 2" key="1">
    <citation type="submission" date="2016-09" db="EMBL/GenBank/DDBJ databases">
        <authorList>
            <person name="Doonan J."/>
            <person name="Pachebat J.A."/>
            <person name="Golyshin P.N."/>
            <person name="Denman S."/>
            <person name="Mcdonald J.E."/>
        </authorList>
    </citation>
    <scope>NUCLEOTIDE SEQUENCE [LARGE SCALE GENOMIC DNA]</scope>
    <source>
        <strain evidence="1 2">NCPPB 3934</strain>
    </source>
</reference>
<dbReference type="EMBL" id="MJLZ01000003">
    <property type="protein sequence ID" value="RLM27498.1"/>
    <property type="molecule type" value="Genomic_DNA"/>
</dbReference>
<name>A0A421DSU1_9GAMM</name>
<keyword evidence="2" id="KW-1185">Reference proteome</keyword>
<evidence type="ECO:0000313" key="1">
    <source>
        <dbReference type="EMBL" id="RLM27498.1"/>
    </source>
</evidence>
<dbReference type="AlphaFoldDB" id="A0A421DSU1"/>